<dbReference type="GO" id="GO:0016757">
    <property type="term" value="F:glycosyltransferase activity"/>
    <property type="evidence" value="ECO:0007669"/>
    <property type="project" value="UniProtKB-KW"/>
</dbReference>
<dbReference type="EMBL" id="JBIRYL010000002">
    <property type="protein sequence ID" value="MFI2230911.1"/>
    <property type="molecule type" value="Genomic_DNA"/>
</dbReference>
<accession>A0ABW7VZW1</accession>
<comment type="caution">
    <text evidence="1">The sequence shown here is derived from an EMBL/GenBank/DDBJ whole genome shotgun (WGS) entry which is preliminary data.</text>
</comment>
<dbReference type="InterPro" id="IPR029057">
    <property type="entry name" value="PRTase-like"/>
</dbReference>
<dbReference type="RefSeq" id="WP_397062256.1">
    <property type="nucleotide sequence ID" value="NZ_JBIRYL010000002.1"/>
</dbReference>
<gene>
    <name evidence="1" type="ORF">ACH49Z_13785</name>
</gene>
<dbReference type="Proteomes" id="UP001611494">
    <property type="component" value="Unassembled WGS sequence"/>
</dbReference>
<reference evidence="1 2" key="1">
    <citation type="submission" date="2024-10" db="EMBL/GenBank/DDBJ databases">
        <title>The Natural Products Discovery Center: Release of the First 8490 Sequenced Strains for Exploring Actinobacteria Biosynthetic Diversity.</title>
        <authorList>
            <person name="Kalkreuter E."/>
            <person name="Kautsar S.A."/>
            <person name="Yang D."/>
            <person name="Bader C.D."/>
            <person name="Teijaro C.N."/>
            <person name="Fluegel L."/>
            <person name="Davis C.M."/>
            <person name="Simpson J.R."/>
            <person name="Lauterbach L."/>
            <person name="Steele A.D."/>
            <person name="Gui C."/>
            <person name="Meng S."/>
            <person name="Li G."/>
            <person name="Viehrig K."/>
            <person name="Ye F."/>
            <person name="Su P."/>
            <person name="Kiefer A.F."/>
            <person name="Nichols A."/>
            <person name="Cepeda A.J."/>
            <person name="Yan W."/>
            <person name="Fan B."/>
            <person name="Jiang Y."/>
            <person name="Adhikari A."/>
            <person name="Zheng C.-J."/>
            <person name="Schuster L."/>
            <person name="Cowan T.M."/>
            <person name="Smanski M.J."/>
            <person name="Chevrette M.G."/>
            <person name="De Carvalho L.P.S."/>
            <person name="Shen B."/>
        </authorList>
    </citation>
    <scope>NUCLEOTIDE SEQUENCE [LARGE SCALE GENOMIC DNA]</scope>
    <source>
        <strain evidence="1 2">NPDC019377</strain>
    </source>
</reference>
<evidence type="ECO:0000313" key="2">
    <source>
        <dbReference type="Proteomes" id="UP001611494"/>
    </source>
</evidence>
<keyword evidence="1" id="KW-0808">Transferase</keyword>
<keyword evidence="1" id="KW-0328">Glycosyltransferase</keyword>
<name>A0ABW7VZW1_9NOCA</name>
<evidence type="ECO:0000313" key="1">
    <source>
        <dbReference type="EMBL" id="MFI2230911.1"/>
    </source>
</evidence>
<dbReference type="Gene3D" id="3.40.50.2020">
    <property type="match status" value="1"/>
</dbReference>
<sequence length="197" mass="21220">MLTYVQGYLPTKHQSAHVLRNYKDMGDPSLRSQLSLVLMGLVAYHIKCIRRWAGGGWHLVTYVPSRRTSHPLAAFAELMGALIRADRIELVPGPSFGGGRIILPDTFVVPPGVDVSGKRVLILEDTWVSGSKVQSAAMAVKLAGATHVTTLCIGRWLSAKLPAHADFIETRLTPGDTYDAAVCPVFPTHMCGSGTAA</sequence>
<protein>
    <submittedName>
        <fullName evidence="1">Phosphoribosyltransferase</fullName>
    </submittedName>
</protein>
<proteinExistence type="predicted"/>
<organism evidence="1 2">
    <name type="scientific">Nocardia testacea</name>
    <dbReference type="NCBI Taxonomy" id="248551"/>
    <lineage>
        <taxon>Bacteria</taxon>
        <taxon>Bacillati</taxon>
        <taxon>Actinomycetota</taxon>
        <taxon>Actinomycetes</taxon>
        <taxon>Mycobacteriales</taxon>
        <taxon>Nocardiaceae</taxon>
        <taxon>Nocardia</taxon>
    </lineage>
</organism>
<dbReference type="CDD" id="cd06223">
    <property type="entry name" value="PRTases_typeI"/>
    <property type="match status" value="1"/>
</dbReference>
<dbReference type="InterPro" id="IPR000836">
    <property type="entry name" value="PRTase_dom"/>
</dbReference>
<dbReference type="SUPFAM" id="SSF53271">
    <property type="entry name" value="PRTase-like"/>
    <property type="match status" value="1"/>
</dbReference>
<keyword evidence="2" id="KW-1185">Reference proteome</keyword>